<dbReference type="SMART" id="SM00875">
    <property type="entry name" value="BACK"/>
    <property type="match status" value="1"/>
</dbReference>
<organism evidence="4 5">
    <name type="scientific">Dicentrarchus labrax</name>
    <name type="common">European seabass</name>
    <name type="synonym">Morone labrax</name>
    <dbReference type="NCBI Taxonomy" id="13489"/>
    <lineage>
        <taxon>Eukaryota</taxon>
        <taxon>Metazoa</taxon>
        <taxon>Chordata</taxon>
        <taxon>Craniata</taxon>
        <taxon>Vertebrata</taxon>
        <taxon>Euteleostomi</taxon>
        <taxon>Actinopterygii</taxon>
        <taxon>Neopterygii</taxon>
        <taxon>Teleostei</taxon>
        <taxon>Neoteleostei</taxon>
        <taxon>Acanthomorphata</taxon>
        <taxon>Eupercaria</taxon>
        <taxon>Moronidae</taxon>
        <taxon>Dicentrarchus</taxon>
    </lineage>
</organism>
<feature type="domain" description="BTB" evidence="3">
    <location>
        <begin position="38"/>
        <end position="105"/>
    </location>
</feature>
<reference evidence="4" key="2">
    <citation type="submission" date="2025-09" db="UniProtKB">
        <authorList>
            <consortium name="Ensembl"/>
        </authorList>
    </citation>
    <scope>IDENTIFICATION</scope>
</reference>
<dbReference type="AlphaFoldDB" id="A0A8C4GE06"/>
<dbReference type="InterPro" id="IPR006652">
    <property type="entry name" value="Kelch_1"/>
</dbReference>
<dbReference type="PANTHER" id="PTHR45632">
    <property type="entry name" value="LD33804P"/>
    <property type="match status" value="1"/>
</dbReference>
<dbReference type="PANTHER" id="PTHR45632:SF5">
    <property type="entry name" value="KELCH-LIKE PROTEIN 22"/>
    <property type="match status" value="1"/>
</dbReference>
<dbReference type="Ensembl" id="ENSDLAT00005001923.2">
    <property type="protein sequence ID" value="ENSDLAP00005001845.1"/>
    <property type="gene ID" value="ENSDLAG00005000856.2"/>
</dbReference>
<sequence length="595" mass="66790">MQMSSFSSRFYEPREMEKKMSDMASAVLTEFRLGGKLCDVVMKVGDAEFNAHKVILCSCSSYFRALFTGAWATSNKQMYTIPGVTPEMMLLIINYAYTRSITVTEDNVLEVLATADQFLVPGIIHACCLFLEEQLCPKNCISIWRLVDFYHCPELKDKVFYYILHRFEEIVCASQELLELSVRQLGAIVENDHLNVKRENTVFEAVLGWINHLPEQRQLYISVLLRKVRLGLMTPSYLQNNVIDNAAIKDCVECTSIINDAVTAFMDFRANGCSKSVYTNLLTRPRLPSTILLVTGSVDARCAPNFMEAYDARADSWVTVSTERIWRTHHGAAVLNNFVYLIGGCSHEVYLKTVQKFDLVTRTWHQVAPMYSHRCYVSVAVQNGCIYAIGGFNGHTYFNTVECYKPETDQWNMIAPMTTKRCGASATTLNGKVYVCGGFNGRHSLSTAECYDPNTNQWTVIAPMRSCRSGLGVAAYRGRIYAVGGTIGNNSHLRSAEAYNLGTDRWSTVPSMYSPRSYFGIEVVDDQLFVVGGHNGSTTLLAVERYDEEAGMWYSASDTEMPRSGLSCCVLHGLYDVAEDLFPRGPLTEEEPQLC</sequence>
<dbReference type="CDD" id="cd18450">
    <property type="entry name" value="BACK_KLHL10"/>
    <property type="match status" value="1"/>
</dbReference>
<name>A0A8C4GE06_DICLA</name>
<dbReference type="Pfam" id="PF01344">
    <property type="entry name" value="Kelch_1"/>
    <property type="match status" value="2"/>
</dbReference>
<dbReference type="Gene3D" id="2.120.10.80">
    <property type="entry name" value="Kelch-type beta propeller"/>
    <property type="match status" value="1"/>
</dbReference>
<evidence type="ECO:0000256" key="2">
    <source>
        <dbReference type="ARBA" id="ARBA00022737"/>
    </source>
</evidence>
<keyword evidence="2" id="KW-0677">Repeat</keyword>
<dbReference type="Gene3D" id="3.30.710.10">
    <property type="entry name" value="Potassium Channel Kv1.1, Chain A"/>
    <property type="match status" value="1"/>
</dbReference>
<evidence type="ECO:0000256" key="1">
    <source>
        <dbReference type="ARBA" id="ARBA00022441"/>
    </source>
</evidence>
<dbReference type="FunFam" id="1.25.40.420:FF:000001">
    <property type="entry name" value="Kelch-like family member 12"/>
    <property type="match status" value="1"/>
</dbReference>
<dbReference type="Gene3D" id="1.25.40.420">
    <property type="match status" value="1"/>
</dbReference>
<proteinExistence type="predicted"/>
<dbReference type="InterPro" id="IPR000210">
    <property type="entry name" value="BTB/POZ_dom"/>
</dbReference>
<dbReference type="SUPFAM" id="SSF54695">
    <property type="entry name" value="POZ domain"/>
    <property type="match status" value="1"/>
</dbReference>
<dbReference type="Pfam" id="PF07707">
    <property type="entry name" value="BACK"/>
    <property type="match status" value="1"/>
</dbReference>
<accession>A0A8C4GE06</accession>
<dbReference type="SMART" id="SM00225">
    <property type="entry name" value="BTB"/>
    <property type="match status" value="1"/>
</dbReference>
<reference evidence="4" key="1">
    <citation type="submission" date="2025-08" db="UniProtKB">
        <authorList>
            <consortium name="Ensembl"/>
        </authorList>
    </citation>
    <scope>IDENTIFICATION</scope>
</reference>
<dbReference type="InterPro" id="IPR015915">
    <property type="entry name" value="Kelch-typ_b-propeller"/>
</dbReference>
<dbReference type="Pfam" id="PF24681">
    <property type="entry name" value="Kelch_KLHDC2_KLHL20_DRC7"/>
    <property type="match status" value="1"/>
</dbReference>
<evidence type="ECO:0000313" key="4">
    <source>
        <dbReference type="Ensembl" id="ENSDLAP00005001845.1"/>
    </source>
</evidence>
<evidence type="ECO:0000313" key="5">
    <source>
        <dbReference type="Proteomes" id="UP000694389"/>
    </source>
</evidence>
<dbReference type="SMART" id="SM00612">
    <property type="entry name" value="Kelch"/>
    <property type="match status" value="5"/>
</dbReference>
<dbReference type="SUPFAM" id="SSF117281">
    <property type="entry name" value="Kelch motif"/>
    <property type="match status" value="1"/>
</dbReference>
<dbReference type="Pfam" id="PF00651">
    <property type="entry name" value="BTB"/>
    <property type="match status" value="1"/>
</dbReference>
<dbReference type="InterPro" id="IPR011705">
    <property type="entry name" value="BACK"/>
</dbReference>
<dbReference type="InterPro" id="IPR017096">
    <property type="entry name" value="BTB-kelch_protein"/>
</dbReference>
<keyword evidence="1" id="KW-0880">Kelch repeat</keyword>
<evidence type="ECO:0000259" key="3">
    <source>
        <dbReference type="PROSITE" id="PS50097"/>
    </source>
</evidence>
<keyword evidence="5" id="KW-1185">Reference proteome</keyword>
<dbReference type="PROSITE" id="PS50097">
    <property type="entry name" value="BTB"/>
    <property type="match status" value="1"/>
</dbReference>
<dbReference type="InterPro" id="IPR011333">
    <property type="entry name" value="SKP1/BTB/POZ_sf"/>
</dbReference>
<dbReference type="PIRSF" id="PIRSF037037">
    <property type="entry name" value="Kelch-like_protein_gigaxonin"/>
    <property type="match status" value="1"/>
</dbReference>
<protein>
    <recommendedName>
        <fullName evidence="3">BTB domain-containing protein</fullName>
    </recommendedName>
</protein>
<dbReference type="Proteomes" id="UP000694389">
    <property type="component" value="Unassembled WGS sequence"/>
</dbReference>
<dbReference type="GeneTree" id="ENSGT00940000154664"/>
<dbReference type="PRINTS" id="PR00501">
    <property type="entry name" value="KELCHREPEAT"/>
</dbReference>